<reference evidence="2" key="1">
    <citation type="journal article" date="2017" name="Nat. Commun.">
        <title>The North American bullfrog draft genome provides insight into hormonal regulation of long noncoding RNA.</title>
        <authorList>
            <person name="Hammond S.A."/>
            <person name="Warren R.L."/>
            <person name="Vandervalk B.P."/>
            <person name="Kucuk E."/>
            <person name="Khan H."/>
            <person name="Gibb E.A."/>
            <person name="Pandoh P."/>
            <person name="Kirk H."/>
            <person name="Zhao Y."/>
            <person name="Jones M."/>
            <person name="Mungall A.J."/>
            <person name="Coope R."/>
            <person name="Pleasance S."/>
            <person name="Moore R.A."/>
            <person name="Holt R.A."/>
            <person name="Round J.M."/>
            <person name="Ohora S."/>
            <person name="Walle B.V."/>
            <person name="Veldhoen N."/>
            <person name="Helbing C.C."/>
            <person name="Birol I."/>
        </authorList>
    </citation>
    <scope>NUCLEOTIDE SEQUENCE [LARGE SCALE GENOMIC DNA]</scope>
</reference>
<dbReference type="EMBL" id="KV936923">
    <property type="protein sequence ID" value="PIO29046.1"/>
    <property type="molecule type" value="Genomic_DNA"/>
</dbReference>
<accession>A0A2G9RMB9</accession>
<keyword evidence="2" id="KW-1185">Reference proteome</keyword>
<evidence type="ECO:0000313" key="2">
    <source>
        <dbReference type="Proteomes" id="UP000228934"/>
    </source>
</evidence>
<dbReference type="Proteomes" id="UP000228934">
    <property type="component" value="Unassembled WGS sequence"/>
</dbReference>
<sequence>MCMCVCVYIIYILCIQCSLYLQCIPWCTVSNTLQAVYTVSNTVCTVYTTLLVA</sequence>
<evidence type="ECO:0000313" key="1">
    <source>
        <dbReference type="EMBL" id="PIO29046.1"/>
    </source>
</evidence>
<protein>
    <submittedName>
        <fullName evidence="1">Uncharacterized protein</fullName>
    </submittedName>
</protein>
<gene>
    <name evidence="1" type="ORF">AB205_0201780</name>
</gene>
<organism evidence="1 2">
    <name type="scientific">Aquarana catesbeiana</name>
    <name type="common">American bullfrog</name>
    <name type="synonym">Rana catesbeiana</name>
    <dbReference type="NCBI Taxonomy" id="8400"/>
    <lineage>
        <taxon>Eukaryota</taxon>
        <taxon>Metazoa</taxon>
        <taxon>Chordata</taxon>
        <taxon>Craniata</taxon>
        <taxon>Vertebrata</taxon>
        <taxon>Euteleostomi</taxon>
        <taxon>Amphibia</taxon>
        <taxon>Batrachia</taxon>
        <taxon>Anura</taxon>
        <taxon>Neobatrachia</taxon>
        <taxon>Ranoidea</taxon>
        <taxon>Ranidae</taxon>
        <taxon>Aquarana</taxon>
    </lineage>
</organism>
<dbReference type="AlphaFoldDB" id="A0A2G9RMB9"/>
<proteinExistence type="predicted"/>
<name>A0A2G9RMB9_AQUCT</name>